<gene>
    <name evidence="1" type="ORF">TU35_008875</name>
</gene>
<sequence>MGPREIRGGLAAASALALDPNYWVQHGLALLDPYAGFFGLLALYLALRAKGTGASSWPP</sequence>
<dbReference type="EMBL" id="JZWT02000029">
    <property type="protein sequence ID" value="MFB6491327.1"/>
    <property type="molecule type" value="Genomic_DNA"/>
</dbReference>
<dbReference type="Proteomes" id="UP000033636">
    <property type="component" value="Unassembled WGS sequence"/>
</dbReference>
<comment type="caution">
    <text evidence="1">The sequence shown here is derived from an EMBL/GenBank/DDBJ whole genome shotgun (WGS) entry which is preliminary data.</text>
</comment>
<reference evidence="1" key="1">
    <citation type="submission" date="2024-07" db="EMBL/GenBank/DDBJ databases">
        <title>Metagenome and Metagenome-Assembled Genomes of Archaea from a hot spring from the geothermal field of Los Azufres, Mexico.</title>
        <authorList>
            <person name="Marin-Paredes R."/>
            <person name="Martinez-Romero E."/>
            <person name="Servin-Garciduenas L.E."/>
        </authorList>
    </citation>
    <scope>NUCLEOTIDE SEQUENCE</scope>
</reference>
<accession>A0ACC6V2Q6</accession>
<proteinExistence type="predicted"/>
<name>A0ACC6V2Q6_9CREN</name>
<evidence type="ECO:0000313" key="1">
    <source>
        <dbReference type="EMBL" id="MFB6491327.1"/>
    </source>
</evidence>
<protein>
    <submittedName>
        <fullName evidence="1">Uncharacterized protein</fullName>
    </submittedName>
</protein>
<organism evidence="1 2">
    <name type="scientific">Thermoproteus sp. AZ2</name>
    <dbReference type="NCBI Taxonomy" id="1609232"/>
    <lineage>
        <taxon>Archaea</taxon>
        <taxon>Thermoproteota</taxon>
        <taxon>Thermoprotei</taxon>
        <taxon>Thermoproteales</taxon>
        <taxon>Thermoproteaceae</taxon>
        <taxon>Thermoproteus</taxon>
    </lineage>
</organism>
<evidence type="ECO:0000313" key="2">
    <source>
        <dbReference type="Proteomes" id="UP000033636"/>
    </source>
</evidence>